<gene>
    <name evidence="1" type="ORF">VB620_10370</name>
</gene>
<name>A0ABU5UDY5_9CYAN</name>
<sequence>MYKNKPNVEEVLAYPQAEIEDYDQKIYAEIERYDELLFTMKTELVERRELGTDEEYSQPIDVGIEAK</sequence>
<reference evidence="1 2" key="1">
    <citation type="submission" date="2023-12" db="EMBL/GenBank/DDBJ databases">
        <title>Baltic Sea Cyanobacteria.</title>
        <authorList>
            <person name="Delbaje E."/>
            <person name="Fewer D.P."/>
            <person name="Shishido T.K."/>
        </authorList>
    </citation>
    <scope>NUCLEOTIDE SEQUENCE [LARGE SCALE GENOMIC DNA]</scope>
    <source>
        <strain evidence="1 2">UHCC-0300</strain>
    </source>
</reference>
<protein>
    <submittedName>
        <fullName evidence="1">Uncharacterized protein</fullName>
    </submittedName>
</protein>
<keyword evidence="2" id="KW-1185">Reference proteome</keyword>
<comment type="caution">
    <text evidence="1">The sequence shown here is derived from an EMBL/GenBank/DDBJ whole genome shotgun (WGS) entry which is preliminary data.</text>
</comment>
<accession>A0ABU5UDY5</accession>
<dbReference type="RefSeq" id="WP_323196069.1">
    <property type="nucleotide sequence ID" value="NZ_JAYGHG010000013.1"/>
</dbReference>
<evidence type="ECO:0000313" key="2">
    <source>
        <dbReference type="Proteomes" id="UP001302120"/>
    </source>
</evidence>
<dbReference type="Proteomes" id="UP001302120">
    <property type="component" value="Unassembled WGS sequence"/>
</dbReference>
<evidence type="ECO:0000313" key="1">
    <source>
        <dbReference type="EMBL" id="MEA5581741.1"/>
    </source>
</evidence>
<dbReference type="EMBL" id="JAYGHG010000013">
    <property type="protein sequence ID" value="MEA5581741.1"/>
    <property type="molecule type" value="Genomic_DNA"/>
</dbReference>
<organism evidence="1 2">
    <name type="scientific">Nodularia harveyana UHCC-0300</name>
    <dbReference type="NCBI Taxonomy" id="2974287"/>
    <lineage>
        <taxon>Bacteria</taxon>
        <taxon>Bacillati</taxon>
        <taxon>Cyanobacteriota</taxon>
        <taxon>Cyanophyceae</taxon>
        <taxon>Nostocales</taxon>
        <taxon>Nodulariaceae</taxon>
        <taxon>Nodularia</taxon>
    </lineage>
</organism>
<proteinExistence type="predicted"/>